<name>X0TP35_9ZZZZ</name>
<dbReference type="AlphaFoldDB" id="X0TP35"/>
<gene>
    <name evidence="1" type="ORF">S01H1_31249</name>
</gene>
<feature type="non-terminal residue" evidence="1">
    <location>
        <position position="1"/>
    </location>
</feature>
<evidence type="ECO:0000313" key="1">
    <source>
        <dbReference type="EMBL" id="GAF89001.1"/>
    </source>
</evidence>
<comment type="caution">
    <text evidence="1">The sequence shown here is derived from an EMBL/GenBank/DDBJ whole genome shotgun (WGS) entry which is preliminary data.</text>
</comment>
<proteinExistence type="predicted"/>
<accession>X0TP35</accession>
<dbReference type="EMBL" id="BARS01019271">
    <property type="protein sequence ID" value="GAF89001.1"/>
    <property type="molecule type" value="Genomic_DNA"/>
</dbReference>
<reference evidence="1" key="1">
    <citation type="journal article" date="2014" name="Front. Microbiol.">
        <title>High frequency of phylogenetically diverse reductive dehalogenase-homologous genes in deep subseafloor sedimentary metagenomes.</title>
        <authorList>
            <person name="Kawai M."/>
            <person name="Futagami T."/>
            <person name="Toyoda A."/>
            <person name="Takaki Y."/>
            <person name="Nishi S."/>
            <person name="Hori S."/>
            <person name="Arai W."/>
            <person name="Tsubouchi T."/>
            <person name="Morono Y."/>
            <person name="Uchiyama I."/>
            <person name="Ito T."/>
            <person name="Fujiyama A."/>
            <person name="Inagaki F."/>
            <person name="Takami H."/>
        </authorList>
    </citation>
    <scope>NUCLEOTIDE SEQUENCE</scope>
    <source>
        <strain evidence="1">Expedition CK06-06</strain>
    </source>
</reference>
<organism evidence="1">
    <name type="scientific">marine sediment metagenome</name>
    <dbReference type="NCBI Taxonomy" id="412755"/>
    <lineage>
        <taxon>unclassified sequences</taxon>
        <taxon>metagenomes</taxon>
        <taxon>ecological metagenomes</taxon>
    </lineage>
</organism>
<protein>
    <submittedName>
        <fullName evidence="1">Uncharacterized protein</fullName>
    </submittedName>
</protein>
<sequence length="85" mass="9861">PYDFGDAYKKQTGLWGFFNFPKKKPCKEFSKDYIHTISPSGKALKKFDMLLTKEIHPEHYGKLTRTERRAITPAGFAKAFFEANK</sequence>